<dbReference type="GO" id="GO:0000139">
    <property type="term" value="C:Golgi membrane"/>
    <property type="evidence" value="ECO:0007669"/>
    <property type="project" value="InterPro"/>
</dbReference>
<sequence>MLPSWSDSWQSPAVASVLAVIVSQLSTGLLFQLVSKHVDQRRLLASPLIVAICEIVKVIISAVLYVRERALESDLEKDEIDLEDGPIVISGQSSGVGSLLSFHKGMPSTVMIGFAQIALGYTLSGGVALPIASEQSGASELIRSSLVIVTAIAMVRVLGKGISGQQWAALILMMCGSAVIQFSRPNITKTSVFDPLTVLLQCIAFAISSVYNQKLYQISEISFHAMNIVLFGYTAIINLIVYGALSIQSSENVSLDSLEFGGIASAVLSSVAVGLSTAAVLKYNDALVNCLVLGIAAAILFSVESVLGASMSVLVIPGTGVVVLAAYQYVNGTLTKPSEPMKSAKVEHTTRPSIISRTFISGIGLIVTTTMTVFLSTALTSYQTSTRLSTSNSPVVNLGPINAVTSPFANSIAFIRINNYLPQREALVRKAYSPYFNTVHVSMPAKDPTTHPPNETTLERDYWNDRFLPYQPVISLLSLINSNSNAFSNPNATSNPNSALNTTIDGLFYFHFDAWVEPLSFHDMPQNRIWILSNEASIPYECHTNTPPTANWIWWQNTGLEDVRRANRVAAHLLPQYIINTHEFCRGWSDLYWVPSAYFDDFVNLGRVYASIPLFHEIALPIIWRILENTYTKHSSFGLLRFLDCWGGCCEPPEFADYILHNRCGHKLDYLNWGVTKVHYERLEKNRELLGQERPGDRKSGGGWE</sequence>
<keyword evidence="7" id="KW-1185">Reference proteome</keyword>
<feature type="transmembrane region" description="Helical" evidence="5">
    <location>
        <begin position="359"/>
        <end position="379"/>
    </location>
</feature>
<evidence type="ECO:0000256" key="5">
    <source>
        <dbReference type="SAM" id="Phobius"/>
    </source>
</evidence>
<name>A0A6A6U7R6_9PEZI</name>
<comment type="subcellular location">
    <subcellularLocation>
        <location evidence="1">Membrane</location>
        <topology evidence="1">Multi-pass membrane protein</topology>
    </subcellularLocation>
</comment>
<feature type="transmembrane region" description="Helical" evidence="5">
    <location>
        <begin position="223"/>
        <end position="245"/>
    </location>
</feature>
<dbReference type="Proteomes" id="UP000799302">
    <property type="component" value="Unassembled WGS sequence"/>
</dbReference>
<feature type="transmembrane region" description="Helical" evidence="5">
    <location>
        <begin position="110"/>
        <end position="129"/>
    </location>
</feature>
<keyword evidence="4 5" id="KW-0472">Membrane</keyword>
<dbReference type="Pfam" id="PF04142">
    <property type="entry name" value="Nuc_sug_transp"/>
    <property type="match status" value="1"/>
</dbReference>
<protein>
    <recommendedName>
        <fullName evidence="8">Nucleotide-sugar transporter</fullName>
    </recommendedName>
</protein>
<evidence type="ECO:0000313" key="6">
    <source>
        <dbReference type="EMBL" id="KAF2668202.1"/>
    </source>
</evidence>
<keyword evidence="2 5" id="KW-0812">Transmembrane</keyword>
<feature type="transmembrane region" description="Helical" evidence="5">
    <location>
        <begin position="257"/>
        <end position="280"/>
    </location>
</feature>
<dbReference type="GO" id="GO:0015165">
    <property type="term" value="F:pyrimidine nucleotide-sugar transmembrane transporter activity"/>
    <property type="evidence" value="ECO:0007669"/>
    <property type="project" value="InterPro"/>
</dbReference>
<organism evidence="6 7">
    <name type="scientific">Microthyrium microscopicum</name>
    <dbReference type="NCBI Taxonomy" id="703497"/>
    <lineage>
        <taxon>Eukaryota</taxon>
        <taxon>Fungi</taxon>
        <taxon>Dikarya</taxon>
        <taxon>Ascomycota</taxon>
        <taxon>Pezizomycotina</taxon>
        <taxon>Dothideomycetes</taxon>
        <taxon>Dothideomycetes incertae sedis</taxon>
        <taxon>Microthyriales</taxon>
        <taxon>Microthyriaceae</taxon>
        <taxon>Microthyrium</taxon>
    </lineage>
</organism>
<feature type="transmembrane region" description="Helical" evidence="5">
    <location>
        <begin position="12"/>
        <end position="31"/>
    </location>
</feature>
<dbReference type="OrthoDB" id="408493at2759"/>
<dbReference type="InterPro" id="IPR007271">
    <property type="entry name" value="Nuc_sug_transpt"/>
</dbReference>
<accession>A0A6A6U7R6</accession>
<evidence type="ECO:0000256" key="1">
    <source>
        <dbReference type="ARBA" id="ARBA00004141"/>
    </source>
</evidence>
<proteinExistence type="predicted"/>
<feature type="transmembrane region" description="Helical" evidence="5">
    <location>
        <begin position="286"/>
        <end position="303"/>
    </location>
</feature>
<feature type="transmembrane region" description="Helical" evidence="5">
    <location>
        <begin position="164"/>
        <end position="180"/>
    </location>
</feature>
<feature type="transmembrane region" description="Helical" evidence="5">
    <location>
        <begin position="310"/>
        <end position="330"/>
    </location>
</feature>
<evidence type="ECO:0000256" key="4">
    <source>
        <dbReference type="ARBA" id="ARBA00023136"/>
    </source>
</evidence>
<reference evidence="6" key="1">
    <citation type="journal article" date="2020" name="Stud. Mycol.">
        <title>101 Dothideomycetes genomes: a test case for predicting lifestyles and emergence of pathogens.</title>
        <authorList>
            <person name="Haridas S."/>
            <person name="Albert R."/>
            <person name="Binder M."/>
            <person name="Bloem J."/>
            <person name="Labutti K."/>
            <person name="Salamov A."/>
            <person name="Andreopoulos B."/>
            <person name="Baker S."/>
            <person name="Barry K."/>
            <person name="Bills G."/>
            <person name="Bluhm B."/>
            <person name="Cannon C."/>
            <person name="Castanera R."/>
            <person name="Culley D."/>
            <person name="Daum C."/>
            <person name="Ezra D."/>
            <person name="Gonzalez J."/>
            <person name="Henrissat B."/>
            <person name="Kuo A."/>
            <person name="Liang C."/>
            <person name="Lipzen A."/>
            <person name="Lutzoni F."/>
            <person name="Magnuson J."/>
            <person name="Mondo S."/>
            <person name="Nolan M."/>
            <person name="Ohm R."/>
            <person name="Pangilinan J."/>
            <person name="Park H.-J."/>
            <person name="Ramirez L."/>
            <person name="Alfaro M."/>
            <person name="Sun H."/>
            <person name="Tritt A."/>
            <person name="Yoshinaga Y."/>
            <person name="Zwiers L.-H."/>
            <person name="Turgeon B."/>
            <person name="Goodwin S."/>
            <person name="Spatafora J."/>
            <person name="Crous P."/>
            <person name="Grigoriev I."/>
        </authorList>
    </citation>
    <scope>NUCLEOTIDE SEQUENCE</scope>
    <source>
        <strain evidence="6">CBS 115976</strain>
    </source>
</reference>
<feature type="transmembrane region" description="Helical" evidence="5">
    <location>
        <begin position="141"/>
        <end position="158"/>
    </location>
</feature>
<dbReference type="EMBL" id="MU004236">
    <property type="protein sequence ID" value="KAF2668202.1"/>
    <property type="molecule type" value="Genomic_DNA"/>
</dbReference>
<dbReference type="PANTHER" id="PTHR10231">
    <property type="entry name" value="NUCLEOTIDE-SUGAR TRANSMEMBRANE TRANSPORTER"/>
    <property type="match status" value="1"/>
</dbReference>
<dbReference type="AlphaFoldDB" id="A0A6A6U7R6"/>
<gene>
    <name evidence="6" type="ORF">BT63DRAFT_414231</name>
</gene>
<evidence type="ECO:0000256" key="2">
    <source>
        <dbReference type="ARBA" id="ARBA00022692"/>
    </source>
</evidence>
<feature type="transmembrane region" description="Helical" evidence="5">
    <location>
        <begin position="43"/>
        <end position="66"/>
    </location>
</feature>
<evidence type="ECO:0008006" key="8">
    <source>
        <dbReference type="Google" id="ProtNLM"/>
    </source>
</evidence>
<keyword evidence="3 5" id="KW-1133">Transmembrane helix</keyword>
<evidence type="ECO:0000313" key="7">
    <source>
        <dbReference type="Proteomes" id="UP000799302"/>
    </source>
</evidence>
<feature type="transmembrane region" description="Helical" evidence="5">
    <location>
        <begin position="192"/>
        <end position="211"/>
    </location>
</feature>
<evidence type="ECO:0000256" key="3">
    <source>
        <dbReference type="ARBA" id="ARBA00022989"/>
    </source>
</evidence>